<evidence type="ECO:0000256" key="3">
    <source>
        <dbReference type="ARBA" id="ARBA00012438"/>
    </source>
</evidence>
<dbReference type="PANTHER" id="PTHR45339">
    <property type="entry name" value="HYBRID SIGNAL TRANSDUCTION HISTIDINE KINASE J"/>
    <property type="match status" value="1"/>
</dbReference>
<dbReference type="Gene3D" id="3.40.50.2300">
    <property type="match status" value="2"/>
</dbReference>
<sequence length="539" mass="59219">MTEDRPRILAIDDTPANLFTLGTALAEEFDLQIATSGATGLELACGSPPDLILLDVMMPEMDGFETCRRLKAEPRLRDIPVVFITAVSETDAEVKGLALGAADYIFKPFNVDITRQRIRNLLDRERLRKAVEVHRDQLEARVAERTQSLSIAKEDAERASRAKSAFLANMSHELRTPMNAIIGFTGIALRRAEDARLCDHLTKIEQASKHLLGIINDILDLSRIDAERMELAREPFTLGEVIGRSLDVVANKAQEKGLRIQVQLASGLSERRFLGDAQRLGQVLINLLNNAVTFTLRGGICLRIKVLEEHPDTMLLRWEVQDTGVGLSAEAQPRIFHAFEQADNSLTRRHGGTGLGLAISRRMVHLMGGEMGVESEPGVGSTFWFALRLDQAAAGAVPSQPAGMASAATRIESQHAGARLLLAEDDLINQEVAQEQLSGLGLVIDLAVDGVEAVRLARHTPYAIILMDMQMPRMSGLEATRAIRADSLNRQTPILAMTANAFAEDRQACLEAGMNDHLAKPIEPQRLFETLLLWLDGQC</sequence>
<evidence type="ECO:0000256" key="8">
    <source>
        <dbReference type="ARBA" id="ARBA00022777"/>
    </source>
</evidence>
<feature type="domain" description="Response regulatory" evidence="15">
    <location>
        <begin position="419"/>
        <end position="535"/>
    </location>
</feature>
<dbReference type="InterPro" id="IPR003594">
    <property type="entry name" value="HATPase_dom"/>
</dbReference>
<dbReference type="InterPro" id="IPR004358">
    <property type="entry name" value="Sig_transdc_His_kin-like_C"/>
</dbReference>
<keyword evidence="9" id="KW-0067">ATP-binding</keyword>
<dbReference type="InterPro" id="IPR001789">
    <property type="entry name" value="Sig_transdc_resp-reg_receiver"/>
</dbReference>
<comment type="catalytic activity">
    <reaction evidence="1">
        <text>ATP + protein L-histidine = ADP + protein N-phospho-L-histidine.</text>
        <dbReference type="EC" id="2.7.13.3"/>
    </reaction>
</comment>
<organism evidence="16 17">
    <name type="scientific">Thiorhodococcus mannitoliphagus</name>
    <dbReference type="NCBI Taxonomy" id="329406"/>
    <lineage>
        <taxon>Bacteria</taxon>
        <taxon>Pseudomonadati</taxon>
        <taxon>Pseudomonadota</taxon>
        <taxon>Gammaproteobacteria</taxon>
        <taxon>Chromatiales</taxon>
        <taxon>Chromatiaceae</taxon>
        <taxon>Thiorhodococcus</taxon>
    </lineage>
</organism>
<evidence type="ECO:0000256" key="7">
    <source>
        <dbReference type="ARBA" id="ARBA00022741"/>
    </source>
</evidence>
<keyword evidence="17" id="KW-1185">Reference proteome</keyword>
<reference evidence="17" key="1">
    <citation type="journal article" date="2020" name="Microbiol. Resour. Announc.">
        <title>Draft Genome Sequences of Thiorhodococcus mannitoliphagus and Thiorhodococcus minor, Purple Sulfur Photosynthetic Bacteria in the Gammaproteobacterial Family Chromatiaceae.</title>
        <authorList>
            <person name="Aviles F.A."/>
            <person name="Meyer T.E."/>
            <person name="Kyndt J.A."/>
        </authorList>
    </citation>
    <scope>NUCLEOTIDE SEQUENCE [LARGE SCALE GENOMIC DNA]</scope>
    <source>
        <strain evidence="17">DSM 18266</strain>
    </source>
</reference>
<feature type="domain" description="Histidine kinase" evidence="14">
    <location>
        <begin position="169"/>
        <end position="391"/>
    </location>
</feature>
<dbReference type="InterPro" id="IPR036097">
    <property type="entry name" value="HisK_dim/P_sf"/>
</dbReference>
<keyword evidence="12" id="KW-0472">Membrane</keyword>
<feature type="domain" description="Response regulatory" evidence="15">
    <location>
        <begin position="7"/>
        <end position="122"/>
    </location>
</feature>
<dbReference type="FunFam" id="1.10.287.130:FF:000004">
    <property type="entry name" value="Ethylene receptor 1"/>
    <property type="match status" value="1"/>
</dbReference>
<reference evidence="16 17" key="2">
    <citation type="submission" date="2020-02" db="EMBL/GenBank/DDBJ databases">
        <title>Genome sequences of Thiorhodococcus mannitoliphagus and Thiorhodococcus minor, purple sulfur photosynthetic bacteria in the gammaproteobacterial family, Chromatiaceae.</title>
        <authorList>
            <person name="Aviles F.A."/>
            <person name="Meyer T.E."/>
            <person name="Kyndt J.A."/>
        </authorList>
    </citation>
    <scope>NUCLEOTIDE SEQUENCE [LARGE SCALE GENOMIC DNA]</scope>
    <source>
        <strain evidence="16 17">DSM 18266</strain>
    </source>
</reference>
<evidence type="ECO:0000256" key="2">
    <source>
        <dbReference type="ARBA" id="ARBA00004370"/>
    </source>
</evidence>
<dbReference type="CDD" id="cd16922">
    <property type="entry name" value="HATPase_EvgS-ArcB-TorS-like"/>
    <property type="match status" value="1"/>
</dbReference>
<evidence type="ECO:0000256" key="6">
    <source>
        <dbReference type="ARBA" id="ARBA00022692"/>
    </source>
</evidence>
<proteinExistence type="predicted"/>
<keyword evidence="11" id="KW-0902">Two-component regulatory system</keyword>
<dbReference type="Gene3D" id="3.30.565.10">
    <property type="entry name" value="Histidine kinase-like ATPase, C-terminal domain"/>
    <property type="match status" value="1"/>
</dbReference>
<evidence type="ECO:0000256" key="11">
    <source>
        <dbReference type="ARBA" id="ARBA00023012"/>
    </source>
</evidence>
<dbReference type="Pfam" id="PF00512">
    <property type="entry name" value="HisKA"/>
    <property type="match status" value="1"/>
</dbReference>
<evidence type="ECO:0000313" key="16">
    <source>
        <dbReference type="EMBL" id="NEX21673.1"/>
    </source>
</evidence>
<dbReference type="CDD" id="cd17546">
    <property type="entry name" value="REC_hyHK_CKI1_RcsC-like"/>
    <property type="match status" value="1"/>
</dbReference>
<dbReference type="EMBL" id="JAAIJR010000064">
    <property type="protein sequence ID" value="NEX21673.1"/>
    <property type="molecule type" value="Genomic_DNA"/>
</dbReference>
<dbReference type="GO" id="GO:0000155">
    <property type="term" value="F:phosphorelay sensor kinase activity"/>
    <property type="evidence" value="ECO:0007669"/>
    <property type="project" value="InterPro"/>
</dbReference>
<evidence type="ECO:0000256" key="12">
    <source>
        <dbReference type="ARBA" id="ARBA00023136"/>
    </source>
</evidence>
<keyword evidence="6" id="KW-0812">Transmembrane</keyword>
<comment type="subcellular location">
    <subcellularLocation>
        <location evidence="2">Membrane</location>
    </subcellularLocation>
</comment>
<name>A0A6P1DX36_9GAMM</name>
<dbReference type="FunFam" id="3.30.565.10:FF:000010">
    <property type="entry name" value="Sensor histidine kinase RcsC"/>
    <property type="match status" value="1"/>
</dbReference>
<evidence type="ECO:0000313" key="17">
    <source>
        <dbReference type="Proteomes" id="UP000471640"/>
    </source>
</evidence>
<dbReference type="CDD" id="cd00082">
    <property type="entry name" value="HisKA"/>
    <property type="match status" value="1"/>
</dbReference>
<dbReference type="InterPro" id="IPR036890">
    <property type="entry name" value="HATPase_C_sf"/>
</dbReference>
<dbReference type="PANTHER" id="PTHR45339:SF5">
    <property type="entry name" value="HISTIDINE KINASE"/>
    <property type="match status" value="1"/>
</dbReference>
<evidence type="ECO:0000259" key="15">
    <source>
        <dbReference type="PROSITE" id="PS50110"/>
    </source>
</evidence>
<evidence type="ECO:0000256" key="13">
    <source>
        <dbReference type="PROSITE-ProRule" id="PRU00169"/>
    </source>
</evidence>
<feature type="modified residue" description="4-aspartylphosphate" evidence="13">
    <location>
        <position position="55"/>
    </location>
</feature>
<dbReference type="AlphaFoldDB" id="A0A6P1DX36"/>
<evidence type="ECO:0000256" key="10">
    <source>
        <dbReference type="ARBA" id="ARBA00022989"/>
    </source>
</evidence>
<dbReference type="Pfam" id="PF02518">
    <property type="entry name" value="HATPase_c"/>
    <property type="match status" value="1"/>
</dbReference>
<dbReference type="SUPFAM" id="SSF55874">
    <property type="entry name" value="ATPase domain of HSP90 chaperone/DNA topoisomerase II/histidine kinase"/>
    <property type="match status" value="1"/>
</dbReference>
<dbReference type="GO" id="GO:0016020">
    <property type="term" value="C:membrane"/>
    <property type="evidence" value="ECO:0007669"/>
    <property type="project" value="UniProtKB-SubCell"/>
</dbReference>
<dbReference type="Proteomes" id="UP000471640">
    <property type="component" value="Unassembled WGS sequence"/>
</dbReference>
<comment type="caution">
    <text evidence="16">The sequence shown here is derived from an EMBL/GenBank/DDBJ whole genome shotgun (WGS) entry which is preliminary data.</text>
</comment>
<keyword evidence="7" id="KW-0547">Nucleotide-binding</keyword>
<gene>
    <name evidence="16" type="ORF">G3480_15365</name>
</gene>
<dbReference type="InterPro" id="IPR003661">
    <property type="entry name" value="HisK_dim/P_dom"/>
</dbReference>
<dbReference type="PROSITE" id="PS50110">
    <property type="entry name" value="RESPONSE_REGULATORY"/>
    <property type="match status" value="2"/>
</dbReference>
<dbReference type="EC" id="2.7.13.3" evidence="3"/>
<keyword evidence="8" id="KW-0418">Kinase</keyword>
<dbReference type="SUPFAM" id="SSF52172">
    <property type="entry name" value="CheY-like"/>
    <property type="match status" value="2"/>
</dbReference>
<evidence type="ECO:0000256" key="4">
    <source>
        <dbReference type="ARBA" id="ARBA00022553"/>
    </source>
</evidence>
<evidence type="ECO:0000256" key="5">
    <source>
        <dbReference type="ARBA" id="ARBA00022679"/>
    </source>
</evidence>
<dbReference type="SMART" id="SM00388">
    <property type="entry name" value="HisKA"/>
    <property type="match status" value="1"/>
</dbReference>
<dbReference type="PRINTS" id="PR00344">
    <property type="entry name" value="BCTRLSENSOR"/>
</dbReference>
<feature type="modified residue" description="4-aspartylphosphate" evidence="13">
    <location>
        <position position="468"/>
    </location>
</feature>
<accession>A0A6P1DX36</accession>
<evidence type="ECO:0000256" key="1">
    <source>
        <dbReference type="ARBA" id="ARBA00000085"/>
    </source>
</evidence>
<dbReference type="RefSeq" id="WP_164654777.1">
    <property type="nucleotide sequence ID" value="NZ_JAAIJR010000064.1"/>
</dbReference>
<dbReference type="Pfam" id="PF00072">
    <property type="entry name" value="Response_reg"/>
    <property type="match status" value="2"/>
</dbReference>
<dbReference type="SMART" id="SM00448">
    <property type="entry name" value="REC"/>
    <property type="match status" value="2"/>
</dbReference>
<evidence type="ECO:0000259" key="14">
    <source>
        <dbReference type="PROSITE" id="PS50109"/>
    </source>
</evidence>
<dbReference type="InterPro" id="IPR005467">
    <property type="entry name" value="His_kinase_dom"/>
</dbReference>
<evidence type="ECO:0000256" key="9">
    <source>
        <dbReference type="ARBA" id="ARBA00022840"/>
    </source>
</evidence>
<keyword evidence="5" id="KW-0808">Transferase</keyword>
<dbReference type="InterPro" id="IPR011006">
    <property type="entry name" value="CheY-like_superfamily"/>
</dbReference>
<dbReference type="GO" id="GO:0005524">
    <property type="term" value="F:ATP binding"/>
    <property type="evidence" value="ECO:0007669"/>
    <property type="project" value="UniProtKB-KW"/>
</dbReference>
<protein>
    <recommendedName>
        <fullName evidence="3">histidine kinase</fullName>
        <ecNumber evidence="3">2.7.13.3</ecNumber>
    </recommendedName>
</protein>
<keyword evidence="4 13" id="KW-0597">Phosphoprotein</keyword>
<dbReference type="PROSITE" id="PS50109">
    <property type="entry name" value="HIS_KIN"/>
    <property type="match status" value="1"/>
</dbReference>
<dbReference type="SUPFAM" id="SSF47384">
    <property type="entry name" value="Homodimeric domain of signal transducing histidine kinase"/>
    <property type="match status" value="1"/>
</dbReference>
<dbReference type="SMART" id="SM00387">
    <property type="entry name" value="HATPase_c"/>
    <property type="match status" value="1"/>
</dbReference>
<keyword evidence="10" id="KW-1133">Transmembrane helix</keyword>
<dbReference type="Gene3D" id="1.10.287.130">
    <property type="match status" value="1"/>
</dbReference>